<dbReference type="InterPro" id="IPR007676">
    <property type="entry name" value="Ribophorin_I"/>
</dbReference>
<dbReference type="UniPathway" id="UPA00378"/>
<dbReference type="Pfam" id="PF04597">
    <property type="entry name" value="Ribophorin_I"/>
    <property type="match status" value="1"/>
</dbReference>
<dbReference type="AlphaFoldDB" id="A0A4Y2BD80"/>
<evidence type="ECO:0000256" key="8">
    <source>
        <dbReference type="ARBA" id="ARBA00022824"/>
    </source>
</evidence>
<dbReference type="Pfam" id="PF14966">
    <property type="entry name" value="DNA_repr_REX1B"/>
    <property type="match status" value="1"/>
</dbReference>
<comment type="similarity">
    <text evidence="4 11">Belongs to the OST1 family.</text>
</comment>
<accession>A0A4Y2BD80</accession>
<feature type="chain" id="PRO_5021513911" description="Dolichyl-diphosphooligosaccharide--protein glycosyltransferase subunit 1" evidence="11">
    <location>
        <begin position="20"/>
        <end position="596"/>
    </location>
</feature>
<dbReference type="OrthoDB" id="310030at2759"/>
<protein>
    <recommendedName>
        <fullName evidence="5 11">Dolichyl-diphosphooligosaccharide--protein glycosyltransferase subunit 1</fullName>
    </recommendedName>
</protein>
<reference evidence="12 13" key="1">
    <citation type="journal article" date="2019" name="Sci. Rep.">
        <title>Orb-weaving spider Araneus ventricosus genome elucidates the spidroin gene catalogue.</title>
        <authorList>
            <person name="Kono N."/>
            <person name="Nakamura H."/>
            <person name="Ohtoshi R."/>
            <person name="Moran D.A.P."/>
            <person name="Shinohara A."/>
            <person name="Yoshida Y."/>
            <person name="Fujiwara M."/>
            <person name="Mori M."/>
            <person name="Tomita M."/>
            <person name="Arakawa K."/>
        </authorList>
    </citation>
    <scope>NUCLEOTIDE SEQUENCE [LARGE SCALE GENOMIC DNA]</scope>
</reference>
<evidence type="ECO:0000256" key="9">
    <source>
        <dbReference type="ARBA" id="ARBA00022989"/>
    </source>
</evidence>
<keyword evidence="10 11" id="KW-0472">Membrane</keyword>
<dbReference type="GO" id="GO:0008250">
    <property type="term" value="C:oligosaccharyltransferase complex"/>
    <property type="evidence" value="ECO:0007669"/>
    <property type="project" value="UniProtKB-UniRule"/>
</dbReference>
<evidence type="ECO:0000256" key="5">
    <source>
        <dbReference type="ARBA" id="ARBA00017611"/>
    </source>
</evidence>
<evidence type="ECO:0000256" key="2">
    <source>
        <dbReference type="ARBA" id="ARBA00004115"/>
    </source>
</evidence>
<keyword evidence="6 11" id="KW-0812">Transmembrane</keyword>
<comment type="function">
    <text evidence="1 11">Subunit of the oligosaccharyl transferase (OST) complex that catalyzes the initial transfer of a defined glycan (Glc(3)Man(9)GlcNAc(2) in eukaryotes) from the lipid carrier dolichol-pyrophosphate to an asparagine residue within an Asn-X-Ser/Thr consensus motif in nascent polypeptide chains, the first step in protein N-glycosylation. N-glycosylation occurs cotranslationally and the complex associates with the Sec61 complex at the channel-forming translocon complex that mediates protein translocation across the endoplasmic reticulum (ER). All subunits are required for a maximal enzyme activity.</text>
</comment>
<evidence type="ECO:0000256" key="10">
    <source>
        <dbReference type="ARBA" id="ARBA00023136"/>
    </source>
</evidence>
<organism evidence="12 13">
    <name type="scientific">Araneus ventricosus</name>
    <name type="common">Orbweaver spider</name>
    <name type="synonym">Epeira ventricosa</name>
    <dbReference type="NCBI Taxonomy" id="182803"/>
    <lineage>
        <taxon>Eukaryota</taxon>
        <taxon>Metazoa</taxon>
        <taxon>Ecdysozoa</taxon>
        <taxon>Arthropoda</taxon>
        <taxon>Chelicerata</taxon>
        <taxon>Arachnida</taxon>
        <taxon>Araneae</taxon>
        <taxon>Araneomorphae</taxon>
        <taxon>Entelegynae</taxon>
        <taxon>Araneoidea</taxon>
        <taxon>Araneidae</taxon>
        <taxon>Araneus</taxon>
    </lineage>
</organism>
<dbReference type="GO" id="GO:0016740">
    <property type="term" value="F:transferase activity"/>
    <property type="evidence" value="ECO:0007669"/>
    <property type="project" value="UniProtKB-KW"/>
</dbReference>
<evidence type="ECO:0000256" key="6">
    <source>
        <dbReference type="ARBA" id="ARBA00022692"/>
    </source>
</evidence>
<evidence type="ECO:0000256" key="1">
    <source>
        <dbReference type="ARBA" id="ARBA00002791"/>
    </source>
</evidence>
<evidence type="ECO:0000256" key="7">
    <source>
        <dbReference type="ARBA" id="ARBA00022729"/>
    </source>
</evidence>
<keyword evidence="9 11" id="KW-1133">Transmembrane helix</keyword>
<evidence type="ECO:0000313" key="12">
    <source>
        <dbReference type="EMBL" id="GBL89998.1"/>
    </source>
</evidence>
<evidence type="ECO:0000256" key="4">
    <source>
        <dbReference type="ARBA" id="ARBA00008905"/>
    </source>
</evidence>
<keyword evidence="8 11" id="KW-0256">Endoplasmic reticulum</keyword>
<dbReference type="EMBL" id="BGPR01000068">
    <property type="protein sequence ID" value="GBL89998.1"/>
    <property type="molecule type" value="Genomic_DNA"/>
</dbReference>
<comment type="caution">
    <text evidence="12">The sequence shown here is derived from an EMBL/GenBank/DDBJ whole genome shotgun (WGS) entry which is preliminary data.</text>
</comment>
<feature type="signal peptide" evidence="11">
    <location>
        <begin position="1"/>
        <end position="19"/>
    </location>
</feature>
<name>A0A4Y2BD80_ARAVE</name>
<dbReference type="PANTHER" id="PTHR21049:SF0">
    <property type="entry name" value="DOLICHYL-DIPHOSPHOOLIGOSACCHARIDE--PROTEIN GLYCOSYLTRANSFERASE SUBUNIT 1"/>
    <property type="match status" value="1"/>
</dbReference>
<keyword evidence="12" id="KW-0808">Transferase</keyword>
<keyword evidence="13" id="KW-1185">Reference proteome</keyword>
<evidence type="ECO:0000256" key="11">
    <source>
        <dbReference type="RuleBase" id="RU361143"/>
    </source>
</evidence>
<proteinExistence type="inferred from homology"/>
<evidence type="ECO:0000313" key="13">
    <source>
        <dbReference type="Proteomes" id="UP000499080"/>
    </source>
</evidence>
<evidence type="ECO:0000256" key="3">
    <source>
        <dbReference type="ARBA" id="ARBA00004922"/>
    </source>
</evidence>
<sequence>MDFSVILLLLVSCYSLGYAEIVNNKVDRNIDIASSLVKVTVKLTLENTGKSPVSAFHYALEPDTRPYLSYFGASQVQEEGRIALKIDELSVNENQAHKDKDTHRIHFKSPLSPGKTTIVRLEFIFTHALIPYPSTITQSEKQLVLYHGNHYYYSPYHTKTQTTSVTLPSNSVESFSKVKPVSHSDNLITYGPYDNIGPYSVNKMTIHCENNNAFLTVTNLNRAIEVSHWGVISIEEEIDIAHTGAKLKGAFSRYEFQRDQSGISSVKSFKTVLPASASDVYYRDEIGNISTSHLRVLDDSTEVELRPRFPLFGGWKTHYVLGYYVPTYEYLFNSGDKYVLKMRFVDHIFDDSLIDQCTVKVILPEGSRNIHVKLPYPAKRLPDELHYTYLDTVGRPVIVLQHRNLVEQHIQDFEVHYEYKKLLMLQEPILVVIALYLCFVVVIIYVRFDFSITRDPAKERKLRVIGYIDAFHNHCTNRTAIYTKFDDALRAFKQNKDLNSYQATVKKLNAEHKYETQAIADILMKLKQEGSDAADKVAEIQRHDKAYKEQFQQQTVLVERLVANKISKQQYLDADAAISKKKEDIVEKVCAVMASL</sequence>
<keyword evidence="7 11" id="KW-0732">Signal</keyword>
<gene>
    <name evidence="12" type="primary">RPN1</name>
    <name evidence="12" type="ORF">AVEN_178400_1</name>
</gene>
<comment type="pathway">
    <text evidence="3 11">Protein modification; protein glycosylation.</text>
</comment>
<feature type="transmembrane region" description="Helical" evidence="11">
    <location>
        <begin position="429"/>
        <end position="448"/>
    </location>
</feature>
<dbReference type="GO" id="GO:0018279">
    <property type="term" value="P:protein N-linked glycosylation via asparagine"/>
    <property type="evidence" value="ECO:0007669"/>
    <property type="project" value="TreeGrafter"/>
</dbReference>
<comment type="subcellular location">
    <subcellularLocation>
        <location evidence="2 11">Endoplasmic reticulum membrane</location>
        <topology evidence="2 11">Single-pass type I membrane protein</topology>
    </subcellularLocation>
</comment>
<dbReference type="Proteomes" id="UP000499080">
    <property type="component" value="Unassembled WGS sequence"/>
</dbReference>
<comment type="subunit">
    <text evidence="11">Component of the oligosaccharyltransferase (OST) complex.</text>
</comment>
<dbReference type="InterPro" id="IPR039491">
    <property type="entry name" value="REX1-B"/>
</dbReference>
<dbReference type="PANTHER" id="PTHR21049">
    <property type="entry name" value="RIBOPHORIN I"/>
    <property type="match status" value="1"/>
</dbReference>